<dbReference type="Proteomes" id="UP001155241">
    <property type="component" value="Unassembled WGS sequence"/>
</dbReference>
<gene>
    <name evidence="4" type="ORF">NG895_17860</name>
</gene>
<feature type="transmembrane region" description="Helical" evidence="2">
    <location>
        <begin position="6"/>
        <end position="28"/>
    </location>
</feature>
<proteinExistence type="inferred from homology"/>
<sequence>MADKKLGVWMVGGCGNVATTAILGLVGLQKQLAPTTGLVTELREFAALPLVPWGDLVVGGHDIREPNLRATAGRLANEQVVPRELVEACSSELEQIDASIKPGIAYKAGKAIRALADVPVDDDATTAPRELISRLQNDLKTFIEANDLRGLVVMNVASTEPPLEAELPDRWEAFDELLNQPGADIPASTLYAVAALELGLPFVNFTPSAGANFSAVEELTKRKKICHAGHDGKTGETLMKTVLAPLFAERNLEVLSWVGHNIFGNLDGRILDNPENRAAKVATKDRVVGGTLGYDPQTLVSIEYIESLGDWKTAWDHIHFRGFLGTLMTLQFTWQGCDSALAAPLVLDLVRLADVASRAGNVGALTPLAAFFKHPLGTDCHHFAKQHARLLDWVRVTSEQMAC</sequence>
<dbReference type="RefSeq" id="WP_252853880.1">
    <property type="nucleotide sequence ID" value="NZ_JAMXLR010000061.1"/>
</dbReference>
<dbReference type="InterPro" id="IPR013021">
    <property type="entry name" value="Myo-inos-1-P_Synthase_GAPDH"/>
</dbReference>
<dbReference type="EMBL" id="JAMXLR010000061">
    <property type="protein sequence ID" value="MCO6045767.1"/>
    <property type="molecule type" value="Genomic_DNA"/>
</dbReference>
<dbReference type="Gene3D" id="3.40.50.720">
    <property type="entry name" value="NAD(P)-binding Rossmann-like Domain"/>
    <property type="match status" value="1"/>
</dbReference>
<comment type="similarity">
    <text evidence="1">Belongs to the myo-inositol 1-phosphate synthase family.</text>
</comment>
<dbReference type="SUPFAM" id="SSF55347">
    <property type="entry name" value="Glyceraldehyde-3-phosphate dehydrogenase-like, C-terminal domain"/>
    <property type="match status" value="1"/>
</dbReference>
<dbReference type="Pfam" id="PF01658">
    <property type="entry name" value="Inos-1-P_synth"/>
    <property type="match status" value="1"/>
</dbReference>
<dbReference type="SUPFAM" id="SSF51735">
    <property type="entry name" value="NAD(P)-binding Rossmann-fold domains"/>
    <property type="match status" value="1"/>
</dbReference>
<dbReference type="PANTHER" id="PTHR11510">
    <property type="entry name" value="MYO-INOSITOL-1 PHOSPHATE SYNTHASE"/>
    <property type="match status" value="1"/>
</dbReference>
<evidence type="ECO:0000256" key="1">
    <source>
        <dbReference type="ARBA" id="ARBA00010813"/>
    </source>
</evidence>
<feature type="domain" description="Myo-inositol-1-phosphate synthase GAPDH-like" evidence="3">
    <location>
        <begin position="235"/>
        <end position="339"/>
    </location>
</feature>
<dbReference type="InterPro" id="IPR002587">
    <property type="entry name" value="Myo-inos-1-P_Synthase"/>
</dbReference>
<keyword evidence="2" id="KW-0812">Transmembrane</keyword>
<dbReference type="GO" id="GO:0004512">
    <property type="term" value="F:inositol-3-phosphate synthase activity"/>
    <property type="evidence" value="ECO:0007669"/>
    <property type="project" value="InterPro"/>
</dbReference>
<evidence type="ECO:0000313" key="5">
    <source>
        <dbReference type="Proteomes" id="UP001155241"/>
    </source>
</evidence>
<evidence type="ECO:0000313" key="4">
    <source>
        <dbReference type="EMBL" id="MCO6045767.1"/>
    </source>
</evidence>
<name>A0A9X2FB72_9BACT</name>
<evidence type="ECO:0000256" key="2">
    <source>
        <dbReference type="SAM" id="Phobius"/>
    </source>
</evidence>
<keyword evidence="2" id="KW-0472">Membrane</keyword>
<dbReference type="PIRSF" id="PIRSF015578">
    <property type="entry name" value="Myoinos-ppht_syn"/>
    <property type="match status" value="1"/>
</dbReference>
<keyword evidence="5" id="KW-1185">Reference proteome</keyword>
<dbReference type="Gene3D" id="3.30.360.10">
    <property type="entry name" value="Dihydrodipicolinate Reductase, domain 2"/>
    <property type="match status" value="1"/>
</dbReference>
<dbReference type="GO" id="GO:0008654">
    <property type="term" value="P:phospholipid biosynthetic process"/>
    <property type="evidence" value="ECO:0007669"/>
    <property type="project" value="InterPro"/>
</dbReference>
<protein>
    <submittedName>
        <fullName evidence="4">Inositol-3-phosphate synthase</fullName>
    </submittedName>
</protein>
<dbReference type="InterPro" id="IPR036291">
    <property type="entry name" value="NAD(P)-bd_dom_sf"/>
</dbReference>
<accession>A0A9X2FB72</accession>
<keyword evidence="2" id="KW-1133">Transmembrane helix</keyword>
<organism evidence="4 5">
    <name type="scientific">Aeoliella straminimaris</name>
    <dbReference type="NCBI Taxonomy" id="2954799"/>
    <lineage>
        <taxon>Bacteria</taxon>
        <taxon>Pseudomonadati</taxon>
        <taxon>Planctomycetota</taxon>
        <taxon>Planctomycetia</taxon>
        <taxon>Pirellulales</taxon>
        <taxon>Lacipirellulaceae</taxon>
        <taxon>Aeoliella</taxon>
    </lineage>
</organism>
<comment type="caution">
    <text evidence="4">The sequence shown here is derived from an EMBL/GenBank/DDBJ whole genome shotgun (WGS) entry which is preliminary data.</text>
</comment>
<dbReference type="GO" id="GO:0006021">
    <property type="term" value="P:inositol biosynthetic process"/>
    <property type="evidence" value="ECO:0007669"/>
    <property type="project" value="InterPro"/>
</dbReference>
<reference evidence="4" key="1">
    <citation type="submission" date="2022-06" db="EMBL/GenBank/DDBJ databases">
        <title>Aeoliella straminimaris, a novel planctomycete from sediments.</title>
        <authorList>
            <person name="Vitorino I.R."/>
            <person name="Lage O.M."/>
        </authorList>
    </citation>
    <scope>NUCLEOTIDE SEQUENCE</scope>
    <source>
        <strain evidence="4">ICT_H6.2</strain>
    </source>
</reference>
<evidence type="ECO:0000259" key="3">
    <source>
        <dbReference type="Pfam" id="PF01658"/>
    </source>
</evidence>
<dbReference type="Pfam" id="PF07994">
    <property type="entry name" value="NAD_binding_5"/>
    <property type="match status" value="1"/>
</dbReference>
<dbReference type="AlphaFoldDB" id="A0A9X2FB72"/>